<dbReference type="PANTHER" id="PTHR46237:SF1">
    <property type="entry name" value="CYTOCHROME B5 REDUCTASE 4"/>
    <property type="match status" value="1"/>
</dbReference>
<feature type="domain" description="Cytochrome b5 heme-binding" evidence="6">
    <location>
        <begin position="16"/>
        <end position="91"/>
    </location>
</feature>
<dbReference type="Pfam" id="PF00173">
    <property type="entry name" value="Cyt-b5"/>
    <property type="match status" value="1"/>
</dbReference>
<dbReference type="InterPro" id="IPR036400">
    <property type="entry name" value="Cyt_B5-like_heme/steroid_sf"/>
</dbReference>
<feature type="compositionally biased region" description="Basic and acidic residues" evidence="5">
    <location>
        <begin position="134"/>
        <end position="155"/>
    </location>
</feature>
<dbReference type="GO" id="GO:0020037">
    <property type="term" value="F:heme binding"/>
    <property type="evidence" value="ECO:0007669"/>
    <property type="project" value="UniProtKB-UniRule"/>
</dbReference>
<evidence type="ECO:0000259" key="6">
    <source>
        <dbReference type="PROSITE" id="PS50255"/>
    </source>
</evidence>
<evidence type="ECO:0000313" key="8">
    <source>
        <dbReference type="Proteomes" id="UP000023152"/>
    </source>
</evidence>
<comment type="similarity">
    <text evidence="4">Belongs to the cytochrome b5 family.</text>
</comment>
<feature type="compositionally biased region" description="Polar residues" evidence="5">
    <location>
        <begin position="169"/>
        <end position="178"/>
    </location>
</feature>
<accession>X6M554</accession>
<reference evidence="7 8" key="1">
    <citation type="journal article" date="2013" name="Curr. Biol.">
        <title>The Genome of the Foraminiferan Reticulomyxa filosa.</title>
        <authorList>
            <person name="Glockner G."/>
            <person name="Hulsmann N."/>
            <person name="Schleicher M."/>
            <person name="Noegel A.A."/>
            <person name="Eichinger L."/>
            <person name="Gallinger C."/>
            <person name="Pawlowski J."/>
            <person name="Sierra R."/>
            <person name="Euteneuer U."/>
            <person name="Pillet L."/>
            <person name="Moustafa A."/>
            <person name="Platzer M."/>
            <person name="Groth M."/>
            <person name="Szafranski K."/>
            <person name="Schliwa M."/>
        </authorList>
    </citation>
    <scope>NUCLEOTIDE SEQUENCE [LARGE SCALE GENOMIC DNA]</scope>
</reference>
<evidence type="ECO:0000256" key="3">
    <source>
        <dbReference type="ARBA" id="ARBA00023004"/>
    </source>
</evidence>
<keyword evidence="2 4" id="KW-0479">Metal-binding</keyword>
<dbReference type="EMBL" id="ASPP01024868">
    <property type="protein sequence ID" value="ETO08597.1"/>
    <property type="molecule type" value="Genomic_DNA"/>
</dbReference>
<dbReference type="PANTHER" id="PTHR46237">
    <property type="entry name" value="CYTOCHROME B5 REDUCTASE 4 FAMILY MEMBER"/>
    <property type="match status" value="1"/>
</dbReference>
<dbReference type="PROSITE" id="PS00191">
    <property type="entry name" value="CYTOCHROME_B5_1"/>
    <property type="match status" value="1"/>
</dbReference>
<feature type="compositionally biased region" description="Polar residues" evidence="5">
    <location>
        <begin position="120"/>
        <end position="133"/>
    </location>
</feature>
<evidence type="ECO:0000256" key="1">
    <source>
        <dbReference type="ARBA" id="ARBA00022617"/>
    </source>
</evidence>
<evidence type="ECO:0000256" key="4">
    <source>
        <dbReference type="RuleBase" id="RU362121"/>
    </source>
</evidence>
<name>X6M554_RETFI</name>
<dbReference type="InterPro" id="IPR001199">
    <property type="entry name" value="Cyt_B5-like_heme/steroid-bd"/>
</dbReference>
<keyword evidence="3 4" id="KW-0408">Iron</keyword>
<gene>
    <name evidence="7" type="ORF">RFI_28790</name>
</gene>
<sequence>MQKHNTMNASKKYGGLKEYSLAEVAKHCTKDDCWIVIQGYVFEVTEYIPYHPGGEHILKAAGKDGTTYYTNIHPWINLGSLMKNCCVGRLSKFVAPQSNSQTQAEAKTSVNEKSEHVTKTEATASTPHSQNQENSEKDAMVPLSSKDKNEEKEKEKEEEEEEDNEDASKSNTSANDKQ</sequence>
<evidence type="ECO:0000256" key="5">
    <source>
        <dbReference type="SAM" id="MobiDB-lite"/>
    </source>
</evidence>
<feature type="compositionally biased region" description="Basic and acidic residues" evidence="5">
    <location>
        <begin position="110"/>
        <end position="119"/>
    </location>
</feature>
<dbReference type="GO" id="GO:0046872">
    <property type="term" value="F:metal ion binding"/>
    <property type="evidence" value="ECO:0007669"/>
    <property type="project" value="UniProtKB-UniRule"/>
</dbReference>
<proteinExistence type="inferred from homology"/>
<protein>
    <recommendedName>
        <fullName evidence="6">Cytochrome b5 heme-binding domain-containing protein</fullName>
    </recommendedName>
</protein>
<keyword evidence="1 4" id="KW-0349">Heme</keyword>
<dbReference type="SUPFAM" id="SSF55856">
    <property type="entry name" value="Cytochrome b5-like heme/steroid binding domain"/>
    <property type="match status" value="1"/>
</dbReference>
<comment type="caution">
    <text evidence="7">The sequence shown here is derived from an EMBL/GenBank/DDBJ whole genome shotgun (WGS) entry which is preliminary data.</text>
</comment>
<dbReference type="GO" id="GO:0005737">
    <property type="term" value="C:cytoplasm"/>
    <property type="evidence" value="ECO:0007669"/>
    <property type="project" value="TreeGrafter"/>
</dbReference>
<dbReference type="InterPro" id="IPR018506">
    <property type="entry name" value="Cyt_B5_heme-BS"/>
</dbReference>
<evidence type="ECO:0000313" key="7">
    <source>
        <dbReference type="EMBL" id="ETO08597.1"/>
    </source>
</evidence>
<feature type="region of interest" description="Disordered" evidence="5">
    <location>
        <begin position="97"/>
        <end position="178"/>
    </location>
</feature>
<dbReference type="InterPro" id="IPR051872">
    <property type="entry name" value="Cytochrome_b5/Flavoprotein_Rdt"/>
</dbReference>
<dbReference type="AlphaFoldDB" id="X6M554"/>
<evidence type="ECO:0000256" key="2">
    <source>
        <dbReference type="ARBA" id="ARBA00022723"/>
    </source>
</evidence>
<dbReference type="OrthoDB" id="260519at2759"/>
<dbReference type="PROSITE" id="PS50255">
    <property type="entry name" value="CYTOCHROME_B5_2"/>
    <property type="match status" value="1"/>
</dbReference>
<organism evidence="7 8">
    <name type="scientific">Reticulomyxa filosa</name>
    <dbReference type="NCBI Taxonomy" id="46433"/>
    <lineage>
        <taxon>Eukaryota</taxon>
        <taxon>Sar</taxon>
        <taxon>Rhizaria</taxon>
        <taxon>Retaria</taxon>
        <taxon>Foraminifera</taxon>
        <taxon>Monothalamids</taxon>
        <taxon>Reticulomyxidae</taxon>
        <taxon>Reticulomyxa</taxon>
    </lineage>
</organism>
<dbReference type="Gene3D" id="3.10.120.10">
    <property type="entry name" value="Cytochrome b5-like heme/steroid binding domain"/>
    <property type="match status" value="1"/>
</dbReference>
<dbReference type="SMART" id="SM01117">
    <property type="entry name" value="Cyt-b5"/>
    <property type="match status" value="1"/>
</dbReference>
<keyword evidence="8" id="KW-1185">Reference proteome</keyword>
<dbReference type="GO" id="GO:0004128">
    <property type="term" value="F:cytochrome-b5 reductase activity, acting on NAD(P)H"/>
    <property type="evidence" value="ECO:0007669"/>
    <property type="project" value="TreeGrafter"/>
</dbReference>
<feature type="compositionally biased region" description="Polar residues" evidence="5">
    <location>
        <begin position="97"/>
        <end position="109"/>
    </location>
</feature>
<feature type="compositionally biased region" description="Acidic residues" evidence="5">
    <location>
        <begin position="156"/>
        <end position="165"/>
    </location>
</feature>
<dbReference type="Proteomes" id="UP000023152">
    <property type="component" value="Unassembled WGS sequence"/>
</dbReference>